<comment type="caution">
    <text evidence="2">The sequence shown here is derived from an EMBL/GenBank/DDBJ whole genome shotgun (WGS) entry which is preliminary data.</text>
</comment>
<keyword evidence="3" id="KW-1185">Reference proteome</keyword>
<feature type="domain" description="Apextrin C-terminal" evidence="1">
    <location>
        <begin position="150"/>
        <end position="354"/>
    </location>
</feature>
<dbReference type="PANTHER" id="PTHR19324:SF33">
    <property type="entry name" value="MUCIN-5AC"/>
    <property type="match status" value="1"/>
</dbReference>
<gene>
    <name evidence="2" type="ORF">PoB_005083400</name>
</gene>
<evidence type="ECO:0000259" key="1">
    <source>
        <dbReference type="Pfam" id="PF16977"/>
    </source>
</evidence>
<accession>A0AAV4C0X7</accession>
<reference evidence="2 3" key="1">
    <citation type="journal article" date="2021" name="Elife">
        <title>Chloroplast acquisition without the gene transfer in kleptoplastic sea slugs, Plakobranchus ocellatus.</title>
        <authorList>
            <person name="Maeda T."/>
            <person name="Takahashi S."/>
            <person name="Yoshida T."/>
            <person name="Shimamura S."/>
            <person name="Takaki Y."/>
            <person name="Nagai Y."/>
            <person name="Toyoda A."/>
            <person name="Suzuki Y."/>
            <person name="Arimoto A."/>
            <person name="Ishii H."/>
            <person name="Satoh N."/>
            <person name="Nishiyama T."/>
            <person name="Hasebe M."/>
            <person name="Maruyama T."/>
            <person name="Minagawa J."/>
            <person name="Obokata J."/>
            <person name="Shigenobu S."/>
        </authorList>
    </citation>
    <scope>NUCLEOTIDE SEQUENCE [LARGE SCALE GENOMIC DNA]</scope>
</reference>
<proteinExistence type="predicted"/>
<name>A0AAV4C0X7_9GAST</name>
<protein>
    <submittedName>
        <fullName evidence="2">MACPF domain-containing protein 4</fullName>
    </submittedName>
</protein>
<evidence type="ECO:0000313" key="3">
    <source>
        <dbReference type="Proteomes" id="UP000735302"/>
    </source>
</evidence>
<sequence>MEVELGFKNITRYETTLTEFVEHVSQTSAVDVSAGGSYMGFGASLEVNFEDFKGSSSFQSKFGSYQTTLTTGTPSLPEPIGLSVEPMYEVLSSAYWQNTSLLTQHQVCMTADLAMLTAVKANMARAIGDYAAYKLASLPSDPDLKIPVTWPRGTYGLYMARTGCPHSSFPWHQGWLYQDVEDIGATNVFSKSLHLYGQFTTSDNIETHYCIKGTAQATDFDLDWPKGDYCIAKYGACPKGFMQGWLYWNDEDAYNGNKHGGYLPDGVYDENTRIEYCCRNDSLPTIPISLPTESPFYLLRHSRTCQRVQNMNTVEEFVYWDEQYVLISYDIKSGGYHPFDDGNSYNHKLHFCYYTPMPSNDGSDAIIG</sequence>
<dbReference type="AlphaFoldDB" id="A0AAV4C0X7"/>
<dbReference type="Proteomes" id="UP000735302">
    <property type="component" value="Unassembled WGS sequence"/>
</dbReference>
<organism evidence="2 3">
    <name type="scientific">Plakobranchus ocellatus</name>
    <dbReference type="NCBI Taxonomy" id="259542"/>
    <lineage>
        <taxon>Eukaryota</taxon>
        <taxon>Metazoa</taxon>
        <taxon>Spiralia</taxon>
        <taxon>Lophotrochozoa</taxon>
        <taxon>Mollusca</taxon>
        <taxon>Gastropoda</taxon>
        <taxon>Heterobranchia</taxon>
        <taxon>Euthyneura</taxon>
        <taxon>Panpulmonata</taxon>
        <taxon>Sacoglossa</taxon>
        <taxon>Placobranchoidea</taxon>
        <taxon>Plakobranchidae</taxon>
        <taxon>Plakobranchus</taxon>
    </lineage>
</organism>
<dbReference type="Pfam" id="PF16977">
    <property type="entry name" value="ApeC"/>
    <property type="match status" value="1"/>
</dbReference>
<dbReference type="InterPro" id="IPR031569">
    <property type="entry name" value="ApeC"/>
</dbReference>
<evidence type="ECO:0000313" key="2">
    <source>
        <dbReference type="EMBL" id="GFO24329.1"/>
    </source>
</evidence>
<dbReference type="PANTHER" id="PTHR19324">
    <property type="entry name" value="PERFORIN-LIKE PROTEIN 1"/>
    <property type="match status" value="1"/>
</dbReference>
<dbReference type="EMBL" id="BLXT01005613">
    <property type="protein sequence ID" value="GFO24329.1"/>
    <property type="molecule type" value="Genomic_DNA"/>
</dbReference>